<evidence type="ECO:0000313" key="1">
    <source>
        <dbReference type="EMBL" id="SCX24445.1"/>
    </source>
</evidence>
<reference evidence="2" key="1">
    <citation type="submission" date="2016-10" db="EMBL/GenBank/DDBJ databases">
        <authorList>
            <person name="Varghese N."/>
            <person name="Submissions S."/>
        </authorList>
    </citation>
    <scope>NUCLEOTIDE SEQUENCE [LARGE SCALE GENOMIC DNA]</scope>
    <source>
        <strain evidence="2">UNC267MFSha1.1M11</strain>
    </source>
</reference>
<dbReference type="AlphaFoldDB" id="A0A1G4WL08"/>
<dbReference type="EMBL" id="FMUB01000007">
    <property type="protein sequence ID" value="SCX24445.1"/>
    <property type="molecule type" value="Genomic_DNA"/>
</dbReference>
<organism evidence="1 2">
    <name type="scientific">Mycolicibacterium fluoranthenivorans</name>
    <dbReference type="NCBI Taxonomy" id="258505"/>
    <lineage>
        <taxon>Bacteria</taxon>
        <taxon>Bacillati</taxon>
        <taxon>Actinomycetota</taxon>
        <taxon>Actinomycetes</taxon>
        <taxon>Mycobacteriales</taxon>
        <taxon>Mycobacteriaceae</taxon>
        <taxon>Mycolicibacterium</taxon>
    </lineage>
</organism>
<gene>
    <name evidence="1" type="ORF">SAMN02799620_03688</name>
</gene>
<proteinExistence type="predicted"/>
<protein>
    <recommendedName>
        <fullName evidence="3">Lipoprotein LpqN</fullName>
    </recommendedName>
</protein>
<evidence type="ECO:0008006" key="3">
    <source>
        <dbReference type="Google" id="ProtNLM"/>
    </source>
</evidence>
<evidence type="ECO:0000313" key="2">
    <source>
        <dbReference type="Proteomes" id="UP000199707"/>
    </source>
</evidence>
<dbReference type="Proteomes" id="UP000199707">
    <property type="component" value="Unassembled WGS sequence"/>
</dbReference>
<sequence length="139" mass="14283">MRLPVMPGWAKGEAKIDSGIQAVYVNDALSVPGAHTSVIVSVSDPQGDFDAYVQGLKGDGVSAFSVTPATVCGFQARHVSYTQALSTTPAPLLVTALMVLVPNSAGGAVVAGVFSQTADPDNKTYQADSDALFNNIQVA</sequence>
<name>A0A1G4WL08_9MYCO</name>
<accession>A0A1G4WL08</accession>